<sequence>MTGTGPATAGPATVGGPVGRAARTAIGAPAGPAVGSTTGVAAGPAGVGIGWRPEIARFVADLPGLRFVEVVAETVAPHGPLPDGLAELRGRGVTVVPHGVKLSLGGAEPVEPARVAHLAGVAAAVDAPLVSEHIAFVRAGGVEAGHLLPLPRSREAVAAVVANVRRAQAELPVPLALEPIAALFDWPDDELDEADFLTEILDATGALLLLDVANVHANARNRGGDPLALLDRLPLDRVAYVHVAGGAEQGGFYHDTHTDPVPAEVLDLVGELCARHRPPALLLERDGHYPPAAELRAELDALAAAGRYPVVT</sequence>
<dbReference type="Pfam" id="PF05114">
    <property type="entry name" value="MbnB_TglH_ChrH"/>
    <property type="match status" value="1"/>
</dbReference>
<dbReference type="InterPro" id="IPR007801">
    <property type="entry name" value="MbnB/TglH/ChrH"/>
</dbReference>
<dbReference type="STRING" id="261654.GA0070611_2611"/>
<dbReference type="PANTHER" id="PTHR42194">
    <property type="entry name" value="UPF0276 PROTEIN HI_1600"/>
    <property type="match status" value="1"/>
</dbReference>
<dbReference type="Proteomes" id="UP000199385">
    <property type="component" value="Chromosome I"/>
</dbReference>
<dbReference type="AlphaFoldDB" id="A0A1A8ZK25"/>
<dbReference type="InterPro" id="IPR036237">
    <property type="entry name" value="Xyl_isomerase-like_sf"/>
</dbReference>
<dbReference type="NCBIfam" id="NF003818">
    <property type="entry name" value="PRK05409.1"/>
    <property type="match status" value="1"/>
</dbReference>
<name>A0A1A8ZK25_9ACTN</name>
<reference evidence="2" key="1">
    <citation type="submission" date="2016-06" db="EMBL/GenBank/DDBJ databases">
        <authorList>
            <person name="Varghese N."/>
            <person name="Submissions Spin"/>
        </authorList>
    </citation>
    <scope>NUCLEOTIDE SEQUENCE [LARGE SCALE GENOMIC DNA]</scope>
    <source>
        <strain evidence="2">DSM 44815</strain>
    </source>
</reference>
<organism evidence="1 2">
    <name type="scientific">Micromonospora auratinigra</name>
    <dbReference type="NCBI Taxonomy" id="261654"/>
    <lineage>
        <taxon>Bacteria</taxon>
        <taxon>Bacillati</taxon>
        <taxon>Actinomycetota</taxon>
        <taxon>Actinomycetes</taxon>
        <taxon>Micromonosporales</taxon>
        <taxon>Micromonosporaceae</taxon>
        <taxon>Micromonospora</taxon>
    </lineage>
</organism>
<keyword evidence="2" id="KW-1185">Reference proteome</keyword>
<dbReference type="RefSeq" id="WP_231921441.1">
    <property type="nucleotide sequence ID" value="NZ_LT594323.1"/>
</dbReference>
<evidence type="ECO:0000313" key="1">
    <source>
        <dbReference type="EMBL" id="SBT44205.1"/>
    </source>
</evidence>
<dbReference type="EMBL" id="LT594323">
    <property type="protein sequence ID" value="SBT44205.1"/>
    <property type="molecule type" value="Genomic_DNA"/>
</dbReference>
<protein>
    <submittedName>
        <fullName evidence="1">Uncharacterized protein</fullName>
    </submittedName>
</protein>
<proteinExistence type="predicted"/>
<accession>A0A1A8ZK25</accession>
<dbReference type="PANTHER" id="PTHR42194:SF1">
    <property type="entry name" value="UPF0276 PROTEIN HI_1600"/>
    <property type="match status" value="1"/>
</dbReference>
<gene>
    <name evidence="1" type="ORF">GA0070611_2611</name>
</gene>
<dbReference type="Gene3D" id="3.20.20.150">
    <property type="entry name" value="Divalent-metal-dependent TIM barrel enzymes"/>
    <property type="match status" value="1"/>
</dbReference>
<dbReference type="PATRIC" id="fig|261654.4.peg.2655"/>
<evidence type="ECO:0000313" key="2">
    <source>
        <dbReference type="Proteomes" id="UP000199385"/>
    </source>
</evidence>
<dbReference type="SUPFAM" id="SSF51658">
    <property type="entry name" value="Xylose isomerase-like"/>
    <property type="match status" value="1"/>
</dbReference>